<feature type="signal peptide" evidence="10">
    <location>
        <begin position="1"/>
        <end position="17"/>
    </location>
</feature>
<evidence type="ECO:0000256" key="10">
    <source>
        <dbReference type="SAM" id="SignalP"/>
    </source>
</evidence>
<dbReference type="EMBL" id="CAJNON010000522">
    <property type="protein sequence ID" value="CAF1301993.1"/>
    <property type="molecule type" value="Genomic_DNA"/>
</dbReference>
<evidence type="ECO:0000256" key="3">
    <source>
        <dbReference type="ARBA" id="ARBA00022989"/>
    </source>
</evidence>
<keyword evidence="2 9" id="KW-0812">Transmembrane</keyword>
<sequence>MVIIGTVFNLLTSIILCQPAFRDTKVRPTLHYICALALIDLINLYGWNLDNYLQIVHGFTLNDSYTVASCTVFNLLTFIILCQPAFRDTKVRPTLHYMRALALIDLINLYGWNLDNYLQIVHGFTLNDSYTVASCKFFTFLNYVTLHISGWLRIFICFDRYLCLSRVQPNTWFNRSKSVLIIIFGTTIFFMLFNLHLLIFVCYRDDSGQIVRSSKLYPLYPIYNQINLVLYNGIPLFFMVLFNSMSIYHLIRLRYATIVQNSRIRHRAISITIISTTFLFFVTGTPSSISYSFFYGTLAATVTGRRLVNAFAAIGYTFPVLSFPIYLITFSEFRRATIGLVMRNREIQPITNGTRQAHTTNMDLQHKPNTHHLK</sequence>
<feature type="transmembrane region" description="Helical" evidence="9">
    <location>
        <begin position="137"/>
        <end position="158"/>
    </location>
</feature>
<dbReference type="Proteomes" id="UP000663891">
    <property type="component" value="Unassembled WGS sequence"/>
</dbReference>
<gene>
    <name evidence="12" type="ORF">VCS650_LOCUS31100</name>
</gene>
<evidence type="ECO:0000256" key="5">
    <source>
        <dbReference type="ARBA" id="ARBA00023136"/>
    </source>
</evidence>
<keyword evidence="3 9" id="KW-1133">Transmembrane helix</keyword>
<feature type="region of interest" description="Disordered" evidence="8">
    <location>
        <begin position="351"/>
        <end position="374"/>
    </location>
</feature>
<dbReference type="OrthoDB" id="9990906at2759"/>
<feature type="domain" description="G-protein coupled receptors family 1 profile" evidence="11">
    <location>
        <begin position="73"/>
        <end position="326"/>
    </location>
</feature>
<feature type="transmembrane region" description="Helical" evidence="9">
    <location>
        <begin position="307"/>
        <end position="328"/>
    </location>
</feature>
<evidence type="ECO:0000313" key="13">
    <source>
        <dbReference type="Proteomes" id="UP000663891"/>
    </source>
</evidence>
<dbReference type="GO" id="GO:0005886">
    <property type="term" value="C:plasma membrane"/>
    <property type="evidence" value="ECO:0007669"/>
    <property type="project" value="TreeGrafter"/>
</dbReference>
<keyword evidence="6" id="KW-0675">Receptor</keyword>
<evidence type="ECO:0000256" key="4">
    <source>
        <dbReference type="ARBA" id="ARBA00023040"/>
    </source>
</evidence>
<dbReference type="GO" id="GO:0004930">
    <property type="term" value="F:G protein-coupled receptor activity"/>
    <property type="evidence" value="ECO:0007669"/>
    <property type="project" value="UniProtKB-KW"/>
</dbReference>
<evidence type="ECO:0000256" key="2">
    <source>
        <dbReference type="ARBA" id="ARBA00022692"/>
    </source>
</evidence>
<feature type="transmembrane region" description="Helical" evidence="9">
    <location>
        <begin position="179"/>
        <end position="201"/>
    </location>
</feature>
<feature type="transmembrane region" description="Helical" evidence="9">
    <location>
        <begin position="228"/>
        <end position="251"/>
    </location>
</feature>
<protein>
    <recommendedName>
        <fullName evidence="11">G-protein coupled receptors family 1 profile domain-containing protein</fullName>
    </recommendedName>
</protein>
<feature type="chain" id="PRO_5032497174" description="G-protein coupled receptors family 1 profile domain-containing protein" evidence="10">
    <location>
        <begin position="18"/>
        <end position="374"/>
    </location>
</feature>
<dbReference type="SUPFAM" id="SSF81321">
    <property type="entry name" value="Family A G protein-coupled receptor-like"/>
    <property type="match status" value="1"/>
</dbReference>
<evidence type="ECO:0000256" key="6">
    <source>
        <dbReference type="ARBA" id="ARBA00023170"/>
    </source>
</evidence>
<keyword evidence="5 9" id="KW-0472">Membrane</keyword>
<dbReference type="AlphaFoldDB" id="A0A815DIC3"/>
<reference evidence="12" key="1">
    <citation type="submission" date="2021-02" db="EMBL/GenBank/DDBJ databases">
        <authorList>
            <person name="Nowell W R."/>
        </authorList>
    </citation>
    <scope>NUCLEOTIDE SEQUENCE</scope>
</reference>
<evidence type="ECO:0000313" key="12">
    <source>
        <dbReference type="EMBL" id="CAF1301993.1"/>
    </source>
</evidence>
<evidence type="ECO:0000256" key="8">
    <source>
        <dbReference type="SAM" id="MobiDB-lite"/>
    </source>
</evidence>
<keyword evidence="7" id="KW-0807">Transducer</keyword>
<feature type="transmembrane region" description="Helical" evidence="9">
    <location>
        <begin position="271"/>
        <end position="295"/>
    </location>
</feature>
<comment type="subcellular location">
    <subcellularLocation>
        <location evidence="1">Membrane</location>
        <topology evidence="1">Multi-pass membrane protein</topology>
    </subcellularLocation>
</comment>
<feature type="transmembrane region" description="Helical" evidence="9">
    <location>
        <begin position="29"/>
        <end position="45"/>
    </location>
</feature>
<feature type="transmembrane region" description="Helical" evidence="9">
    <location>
        <begin position="65"/>
        <end position="82"/>
    </location>
</feature>
<evidence type="ECO:0000256" key="1">
    <source>
        <dbReference type="ARBA" id="ARBA00004141"/>
    </source>
</evidence>
<dbReference type="Gene3D" id="1.20.1070.10">
    <property type="entry name" value="Rhodopsin 7-helix transmembrane proteins"/>
    <property type="match status" value="1"/>
</dbReference>
<comment type="caution">
    <text evidence="12">The sequence shown here is derived from an EMBL/GenBank/DDBJ whole genome shotgun (WGS) entry which is preliminary data.</text>
</comment>
<feature type="transmembrane region" description="Helical" evidence="9">
    <location>
        <begin position="94"/>
        <end position="112"/>
    </location>
</feature>
<dbReference type="InterPro" id="IPR017452">
    <property type="entry name" value="GPCR_Rhodpsn_7TM"/>
</dbReference>
<keyword evidence="10" id="KW-0732">Signal</keyword>
<dbReference type="PANTHER" id="PTHR24243:SF233">
    <property type="entry name" value="THYROTROPIN-RELEASING HORMONE RECEPTOR"/>
    <property type="match status" value="1"/>
</dbReference>
<evidence type="ECO:0000259" key="11">
    <source>
        <dbReference type="PROSITE" id="PS50262"/>
    </source>
</evidence>
<feature type="compositionally biased region" description="Polar residues" evidence="8">
    <location>
        <begin position="351"/>
        <end position="363"/>
    </location>
</feature>
<evidence type="ECO:0000256" key="7">
    <source>
        <dbReference type="ARBA" id="ARBA00023224"/>
    </source>
</evidence>
<organism evidence="12 13">
    <name type="scientific">Adineta steineri</name>
    <dbReference type="NCBI Taxonomy" id="433720"/>
    <lineage>
        <taxon>Eukaryota</taxon>
        <taxon>Metazoa</taxon>
        <taxon>Spiralia</taxon>
        <taxon>Gnathifera</taxon>
        <taxon>Rotifera</taxon>
        <taxon>Eurotatoria</taxon>
        <taxon>Bdelloidea</taxon>
        <taxon>Adinetida</taxon>
        <taxon>Adinetidae</taxon>
        <taxon>Adineta</taxon>
    </lineage>
</organism>
<dbReference type="PANTHER" id="PTHR24243">
    <property type="entry name" value="G-PROTEIN COUPLED RECEPTOR"/>
    <property type="match status" value="1"/>
</dbReference>
<keyword evidence="4" id="KW-0297">G-protein coupled receptor</keyword>
<name>A0A815DIC3_9BILA</name>
<proteinExistence type="predicted"/>
<accession>A0A815DIC3</accession>
<evidence type="ECO:0000256" key="9">
    <source>
        <dbReference type="SAM" id="Phobius"/>
    </source>
</evidence>
<dbReference type="PROSITE" id="PS50262">
    <property type="entry name" value="G_PROTEIN_RECEP_F1_2"/>
    <property type="match status" value="1"/>
</dbReference>